<accession>A0A4Y2KQ31</accession>
<name>A0A4Y2KQ31_ARAVE</name>
<evidence type="ECO:0000313" key="2">
    <source>
        <dbReference type="Proteomes" id="UP000499080"/>
    </source>
</evidence>
<gene>
    <name evidence="1" type="ORF">AVEN_145604_1</name>
</gene>
<dbReference type="EMBL" id="BGPR01004868">
    <property type="protein sequence ID" value="GBN04269.1"/>
    <property type="molecule type" value="Genomic_DNA"/>
</dbReference>
<dbReference type="AlphaFoldDB" id="A0A4Y2KQ31"/>
<protein>
    <submittedName>
        <fullName evidence="1">Uncharacterized protein</fullName>
    </submittedName>
</protein>
<proteinExistence type="predicted"/>
<sequence>MLSCWLKSHKTHEVIWEPLSPTALRGLSNQALVNFQTIAKLYFNFSGVRGVSQSIYLLRFVGVMLSSGTQETQRLVATGAMDKIFLLEKLKLNILILIEV</sequence>
<evidence type="ECO:0000313" key="1">
    <source>
        <dbReference type="EMBL" id="GBN04269.1"/>
    </source>
</evidence>
<organism evidence="1 2">
    <name type="scientific">Araneus ventricosus</name>
    <name type="common">Orbweaver spider</name>
    <name type="synonym">Epeira ventricosa</name>
    <dbReference type="NCBI Taxonomy" id="182803"/>
    <lineage>
        <taxon>Eukaryota</taxon>
        <taxon>Metazoa</taxon>
        <taxon>Ecdysozoa</taxon>
        <taxon>Arthropoda</taxon>
        <taxon>Chelicerata</taxon>
        <taxon>Arachnida</taxon>
        <taxon>Araneae</taxon>
        <taxon>Araneomorphae</taxon>
        <taxon>Entelegynae</taxon>
        <taxon>Araneoidea</taxon>
        <taxon>Araneidae</taxon>
        <taxon>Araneus</taxon>
    </lineage>
</organism>
<comment type="caution">
    <text evidence="1">The sequence shown here is derived from an EMBL/GenBank/DDBJ whole genome shotgun (WGS) entry which is preliminary data.</text>
</comment>
<reference evidence="1 2" key="1">
    <citation type="journal article" date="2019" name="Sci. Rep.">
        <title>Orb-weaving spider Araneus ventricosus genome elucidates the spidroin gene catalogue.</title>
        <authorList>
            <person name="Kono N."/>
            <person name="Nakamura H."/>
            <person name="Ohtoshi R."/>
            <person name="Moran D.A.P."/>
            <person name="Shinohara A."/>
            <person name="Yoshida Y."/>
            <person name="Fujiwara M."/>
            <person name="Mori M."/>
            <person name="Tomita M."/>
            <person name="Arakawa K."/>
        </authorList>
    </citation>
    <scope>NUCLEOTIDE SEQUENCE [LARGE SCALE GENOMIC DNA]</scope>
</reference>
<keyword evidence="2" id="KW-1185">Reference proteome</keyword>
<dbReference type="Proteomes" id="UP000499080">
    <property type="component" value="Unassembled WGS sequence"/>
</dbReference>